<reference evidence="3 4" key="1">
    <citation type="submission" date="2017-03" db="EMBL/GenBank/DDBJ databases">
        <authorList>
            <person name="Afonso C.L."/>
            <person name="Miller P.J."/>
            <person name="Scott M.A."/>
            <person name="Spackman E."/>
            <person name="Goraichik I."/>
            <person name="Dimitrov K.M."/>
            <person name="Suarez D.L."/>
            <person name="Swayne D.E."/>
        </authorList>
    </citation>
    <scope>NUCLEOTIDE SEQUENCE [LARGE SCALE GENOMIC DNA]</scope>
    <source>
        <strain evidence="3">PRJEB14757</strain>
    </source>
</reference>
<dbReference type="Gene3D" id="1.10.3210.10">
    <property type="entry name" value="Hypothetical protein af1432"/>
    <property type="match status" value="1"/>
</dbReference>
<dbReference type="SUPFAM" id="SSF109604">
    <property type="entry name" value="HD-domain/PDEase-like"/>
    <property type="match status" value="1"/>
</dbReference>
<feature type="domain" description="HD-GYP" evidence="2">
    <location>
        <begin position="527"/>
        <end position="741"/>
    </location>
</feature>
<dbReference type="RefSeq" id="WP_080800757.1">
    <property type="nucleotide sequence ID" value="NZ_LT828541.1"/>
</dbReference>
<evidence type="ECO:0000259" key="2">
    <source>
        <dbReference type="PROSITE" id="PS51832"/>
    </source>
</evidence>
<keyword evidence="1" id="KW-0812">Transmembrane</keyword>
<dbReference type="AlphaFoldDB" id="A0A1W1HH03"/>
<keyword evidence="1" id="KW-0472">Membrane</keyword>
<dbReference type="SMART" id="SM01080">
    <property type="entry name" value="CHASE2"/>
    <property type="match status" value="1"/>
</dbReference>
<dbReference type="InterPro" id="IPR052020">
    <property type="entry name" value="Cyclic_di-GMP/3'3'-cGAMP_PDE"/>
</dbReference>
<protein>
    <submittedName>
        <fullName evidence="3">Putative Metal dependent phosphohydrolase</fullName>
    </submittedName>
</protein>
<dbReference type="PANTHER" id="PTHR45228:SF5">
    <property type="entry name" value="CYCLIC DI-GMP PHOSPHODIESTERASE VC_1348-RELATED"/>
    <property type="match status" value="1"/>
</dbReference>
<sequence>MQNKNSFKNKIQSYFSNPHLKKNRFNFLNFHGKALQHLTEKNSMVVVGIFITCTFFLILLYQPSILSFLDQKIYDLQHKGIKSKGTPQPVIVDIDDKSLNEMGQWPWPRYLVAELLDIIGDAKPGSVGIDILFTEPDRTSPSWVLKDLASRTGNQYSFENIPHDFQDNDLMMARALKNAKFILASKFITSYPKNLFPKNLTILPSPALHHENGNSDFHGDPSRQSISHFHNKNKVNENKVNVKERLVHTLDTLIRSPDGNFDNYSIKNSQWNSLLAPLDLFTETASGTGFINMLPDSDGIIRRVPLITSHNGYFFPGFALATVMQQMNANKVIIEISSSGIEGLRINQTLIPLTSDGELLIHYRAPNEPFEILSASDLLNHRVNSKTLKGKMVFLGTSASGLGDFHFTPLSSVCPGVNIHATIADNIINKNFLSRPVWSRGLELFFTIITGLISTLIMVRLSPMLCLASLALMIFLLFLCQLEFIHSINVVISTLYPFLVMLTTFLFLSILRFRIGEKNILQKARQMGDAQNLTIMGISCLATKRDGEDSLHIRRTAQFVKIIAKRLSLHPDYADQLDNETIEMMHRSVPMHDIGKVAVPDAILLKAGKLTEEEFNEVKKHTEYGWQTICEAEKASDVEMNSSFLAISREIIRYHHEKWDGSGYNHGLKGKEIPLSARIMALADVYDALIRKMKRADGDFDHEKAKDIILQGKGRHFDPDIVDAFILEEEHLIKVSEQMSRETTVSITVD</sequence>
<evidence type="ECO:0000256" key="1">
    <source>
        <dbReference type="SAM" id="Phobius"/>
    </source>
</evidence>
<dbReference type="GO" id="GO:0016787">
    <property type="term" value="F:hydrolase activity"/>
    <property type="evidence" value="ECO:0007669"/>
    <property type="project" value="UniProtKB-KW"/>
</dbReference>
<feature type="transmembrane region" description="Helical" evidence="1">
    <location>
        <begin position="494"/>
        <end position="515"/>
    </location>
</feature>
<dbReference type="OrthoDB" id="9764337at2"/>
<dbReference type="Pfam" id="PF13487">
    <property type="entry name" value="HD_5"/>
    <property type="match status" value="1"/>
</dbReference>
<name>A0A1W1HH03_9BACT</name>
<dbReference type="Pfam" id="PF05226">
    <property type="entry name" value="CHASE2"/>
    <property type="match status" value="1"/>
</dbReference>
<dbReference type="InterPro" id="IPR003607">
    <property type="entry name" value="HD/PDEase_dom"/>
</dbReference>
<dbReference type="InterPro" id="IPR007890">
    <property type="entry name" value="CHASE2"/>
</dbReference>
<dbReference type="PROSITE" id="PS51832">
    <property type="entry name" value="HD_GYP"/>
    <property type="match status" value="1"/>
</dbReference>
<proteinExistence type="predicted"/>
<keyword evidence="1" id="KW-1133">Transmembrane helix</keyword>
<dbReference type="CDD" id="cd00077">
    <property type="entry name" value="HDc"/>
    <property type="match status" value="1"/>
</dbReference>
<organism evidence="3 4">
    <name type="scientific">Desulfamplus magnetovallimortis</name>
    <dbReference type="NCBI Taxonomy" id="1246637"/>
    <lineage>
        <taxon>Bacteria</taxon>
        <taxon>Pseudomonadati</taxon>
        <taxon>Thermodesulfobacteriota</taxon>
        <taxon>Desulfobacteria</taxon>
        <taxon>Desulfobacterales</taxon>
        <taxon>Desulfobacteraceae</taxon>
        <taxon>Desulfamplus</taxon>
    </lineage>
</organism>
<feature type="transmembrane region" description="Helical" evidence="1">
    <location>
        <begin position="466"/>
        <end position="488"/>
    </location>
</feature>
<evidence type="ECO:0000313" key="4">
    <source>
        <dbReference type="Proteomes" id="UP000191931"/>
    </source>
</evidence>
<keyword evidence="4" id="KW-1185">Reference proteome</keyword>
<dbReference type="STRING" id="1246637.MTBBW1_410085"/>
<keyword evidence="3" id="KW-0378">Hydrolase</keyword>
<dbReference type="InterPro" id="IPR037522">
    <property type="entry name" value="HD_GYP_dom"/>
</dbReference>
<dbReference type="EMBL" id="FWEV01000283">
    <property type="protein sequence ID" value="SLM31730.1"/>
    <property type="molecule type" value="Genomic_DNA"/>
</dbReference>
<dbReference type="PANTHER" id="PTHR45228">
    <property type="entry name" value="CYCLIC DI-GMP PHOSPHODIESTERASE TM_0186-RELATED"/>
    <property type="match status" value="1"/>
</dbReference>
<feature type="transmembrane region" description="Helical" evidence="1">
    <location>
        <begin position="43"/>
        <end position="61"/>
    </location>
</feature>
<accession>A0A1W1HH03</accession>
<dbReference type="Proteomes" id="UP000191931">
    <property type="component" value="Unassembled WGS sequence"/>
</dbReference>
<dbReference type="SMART" id="SM00471">
    <property type="entry name" value="HDc"/>
    <property type="match status" value="1"/>
</dbReference>
<evidence type="ECO:0000313" key="3">
    <source>
        <dbReference type="EMBL" id="SLM31730.1"/>
    </source>
</evidence>
<gene>
    <name evidence="3" type="ORF">MTBBW1_410085</name>
</gene>